<sequence length="321" mass="35627">LRHAAENKTGIGFMNQELTHNFNAAELFGAPLKMTFTQGWAEQNWVIIILLGAIMILMIASQFFTQLQIMSKNVSDETKNSPMYRQQRILLYIIPFAFIFSGVTFPLALNIYWFTSNLWTMGQQYIVIKNMPTPGSEAWRQRQARLKAKGKLTEEEAAEIDRIEGTGEAQGQHPTLEELEAEGDLAADYIEGFLDIADLDGDLDISVASGRAYVSVTGGGEDLDRLAMPDTVQALQDLTRLAVQGGTGRFSRLILDIGGSRDARAAELGRLVDAAVAQLAAGRTEVELEPMSSYERKLVHDIVAERGYHSESRGEGRDRRL</sequence>
<dbReference type="Proteomes" id="UP000095282">
    <property type="component" value="Unplaced"/>
</dbReference>
<keyword evidence="4" id="KW-1185">Reference proteome</keyword>
<protein>
    <submittedName>
        <fullName evidence="5">R3H domain-containing protein</fullName>
    </submittedName>
</protein>
<dbReference type="InterPro" id="IPR028055">
    <property type="entry name" value="YidC/Oxa/ALB_C"/>
</dbReference>
<dbReference type="InterPro" id="IPR015946">
    <property type="entry name" value="KH_dom-like_a/b"/>
</dbReference>
<dbReference type="WBParaSite" id="Csp11.Scaffold274.g712.t2">
    <property type="protein sequence ID" value="Csp11.Scaffold274.g712.t2"/>
    <property type="gene ID" value="Csp11.Scaffold274.g712"/>
</dbReference>
<dbReference type="GO" id="GO:0016020">
    <property type="term" value="C:membrane"/>
    <property type="evidence" value="ECO:0007669"/>
    <property type="project" value="UniProtKB-SubCell"/>
</dbReference>
<keyword evidence="2" id="KW-1133">Transmembrane helix</keyword>
<dbReference type="InterPro" id="IPR039247">
    <property type="entry name" value="KhpB"/>
</dbReference>
<dbReference type="Pfam" id="PF01424">
    <property type="entry name" value="R3H"/>
    <property type="match status" value="1"/>
</dbReference>
<evidence type="ECO:0000256" key="2">
    <source>
        <dbReference type="SAM" id="Phobius"/>
    </source>
</evidence>
<dbReference type="CDD" id="cd02644">
    <property type="entry name" value="R3H_jag"/>
    <property type="match status" value="1"/>
</dbReference>
<feature type="domain" description="R3H" evidence="3">
    <location>
        <begin position="262"/>
        <end position="321"/>
    </location>
</feature>
<accession>A0A1I7SY56</accession>
<dbReference type="InterPro" id="IPR034079">
    <property type="entry name" value="R3H_KhpB"/>
</dbReference>
<dbReference type="PANTHER" id="PTHR35800:SF1">
    <property type="entry name" value="RNA-BINDING PROTEIN KHPB"/>
    <property type="match status" value="1"/>
</dbReference>
<dbReference type="STRING" id="1561998.A0A1I7SY56"/>
<dbReference type="PROSITE" id="PS51061">
    <property type="entry name" value="R3H"/>
    <property type="match status" value="1"/>
</dbReference>
<dbReference type="PANTHER" id="PTHR35800">
    <property type="entry name" value="PROTEIN JAG"/>
    <property type="match status" value="1"/>
</dbReference>
<dbReference type="InterPro" id="IPR001374">
    <property type="entry name" value="R3H_dom"/>
</dbReference>
<dbReference type="SUPFAM" id="SSF82708">
    <property type="entry name" value="R3H domain"/>
    <property type="match status" value="1"/>
</dbReference>
<dbReference type="AlphaFoldDB" id="A0A1I7SY56"/>
<evidence type="ECO:0000313" key="4">
    <source>
        <dbReference type="Proteomes" id="UP000095282"/>
    </source>
</evidence>
<keyword evidence="2" id="KW-0472">Membrane</keyword>
<dbReference type="SMART" id="SM00393">
    <property type="entry name" value="R3H"/>
    <property type="match status" value="1"/>
</dbReference>
<comment type="similarity">
    <text evidence="1">Belongs to the OXA1/ALB3/YidC family.</text>
</comment>
<dbReference type="GO" id="GO:0003723">
    <property type="term" value="F:RNA binding"/>
    <property type="evidence" value="ECO:0007669"/>
    <property type="project" value="InterPro"/>
</dbReference>
<proteinExistence type="inferred from homology"/>
<name>A0A1I7SY56_9PELO</name>
<keyword evidence="1 2" id="KW-0812">Transmembrane</keyword>
<dbReference type="InterPro" id="IPR036867">
    <property type="entry name" value="R3H_dom_sf"/>
</dbReference>
<feature type="transmembrane region" description="Helical" evidence="2">
    <location>
        <begin position="45"/>
        <end position="64"/>
    </location>
</feature>
<dbReference type="Gene3D" id="3.30.300.20">
    <property type="match status" value="1"/>
</dbReference>
<dbReference type="Pfam" id="PF02096">
    <property type="entry name" value="60KD_IMP"/>
    <property type="match status" value="1"/>
</dbReference>
<evidence type="ECO:0000313" key="5">
    <source>
        <dbReference type="WBParaSite" id="Csp11.Scaffold274.g712.t2"/>
    </source>
</evidence>
<reference evidence="5" key="1">
    <citation type="submission" date="2016-11" db="UniProtKB">
        <authorList>
            <consortium name="WormBaseParasite"/>
        </authorList>
    </citation>
    <scope>IDENTIFICATION</scope>
</reference>
<dbReference type="Gene3D" id="3.30.1370.50">
    <property type="entry name" value="R3H-like domain"/>
    <property type="match status" value="1"/>
</dbReference>
<evidence type="ECO:0000259" key="3">
    <source>
        <dbReference type="PROSITE" id="PS51061"/>
    </source>
</evidence>
<organism evidence="4 5">
    <name type="scientific">Caenorhabditis tropicalis</name>
    <dbReference type="NCBI Taxonomy" id="1561998"/>
    <lineage>
        <taxon>Eukaryota</taxon>
        <taxon>Metazoa</taxon>
        <taxon>Ecdysozoa</taxon>
        <taxon>Nematoda</taxon>
        <taxon>Chromadorea</taxon>
        <taxon>Rhabditida</taxon>
        <taxon>Rhabditina</taxon>
        <taxon>Rhabditomorpha</taxon>
        <taxon>Rhabditoidea</taxon>
        <taxon>Rhabditidae</taxon>
        <taxon>Peloderinae</taxon>
        <taxon>Caenorhabditis</taxon>
    </lineage>
</organism>
<feature type="transmembrane region" description="Helical" evidence="2">
    <location>
        <begin position="89"/>
        <end position="114"/>
    </location>
</feature>
<evidence type="ECO:0000256" key="1">
    <source>
        <dbReference type="RuleBase" id="RU003945"/>
    </source>
</evidence>
<comment type="subcellular location">
    <subcellularLocation>
        <location evidence="1">Membrane</location>
        <topology evidence="1">Multi-pass membrane protein</topology>
    </subcellularLocation>
</comment>